<dbReference type="Proteomes" id="UP000688137">
    <property type="component" value="Unassembled WGS sequence"/>
</dbReference>
<evidence type="ECO:0000256" key="4">
    <source>
        <dbReference type="ARBA" id="ARBA00022833"/>
    </source>
</evidence>
<keyword evidence="3" id="KW-0479">Metal-binding</keyword>
<dbReference type="Pfam" id="PF10601">
    <property type="entry name" value="zf-LITAF-like"/>
    <property type="match status" value="1"/>
</dbReference>
<dbReference type="PROSITE" id="PS51837">
    <property type="entry name" value="LITAF"/>
    <property type="match status" value="1"/>
</dbReference>
<dbReference type="OMA" id="RANADGC"/>
<proteinExistence type="inferred from homology"/>
<keyword evidence="6" id="KW-1133">Transmembrane helix</keyword>
<dbReference type="GO" id="GO:0016020">
    <property type="term" value="C:membrane"/>
    <property type="evidence" value="ECO:0007669"/>
    <property type="project" value="UniProtKB-SubCell"/>
</dbReference>
<evidence type="ECO:0000256" key="6">
    <source>
        <dbReference type="SAM" id="Phobius"/>
    </source>
</evidence>
<dbReference type="SMART" id="SM00714">
    <property type="entry name" value="LITAF"/>
    <property type="match status" value="1"/>
</dbReference>
<dbReference type="PANTHER" id="PTHR23292">
    <property type="entry name" value="LIPOPOLYSACCHARIDE-INDUCED TUMOR NECROSIS FACTOR-ALPHA FACTOR"/>
    <property type="match status" value="1"/>
</dbReference>
<evidence type="ECO:0000256" key="2">
    <source>
        <dbReference type="ARBA" id="ARBA00005975"/>
    </source>
</evidence>
<sequence length="154" mass="17660">MQPNVQAYNYPVQKDGMNQPVDQQFYQQQQPINQGQGVPLGHPVNPQYIPVQQQQPFINGPVIIQPIVVQQIRRANADGCSYPADIICPYCQKAVQTFIKHKSGCHTWLACWLLFLFFLPLFFLPFCFEECLDKIHLCPNCGKKVGKKKYKMCG</sequence>
<protein>
    <recommendedName>
        <fullName evidence="7">LITAF domain-containing protein</fullName>
    </recommendedName>
</protein>
<keyword evidence="6" id="KW-0812">Transmembrane</keyword>
<dbReference type="AlphaFoldDB" id="A0A8S1MDV8"/>
<evidence type="ECO:0000313" key="8">
    <source>
        <dbReference type="EMBL" id="CAD8073514.1"/>
    </source>
</evidence>
<comment type="subcellular location">
    <subcellularLocation>
        <location evidence="1">Membrane</location>
        <topology evidence="1">Peripheral membrane protein</topology>
    </subcellularLocation>
</comment>
<dbReference type="EMBL" id="CAJJDM010000051">
    <property type="protein sequence ID" value="CAD8073514.1"/>
    <property type="molecule type" value="Genomic_DNA"/>
</dbReference>
<comment type="caution">
    <text evidence="8">The sequence shown here is derived from an EMBL/GenBank/DDBJ whole genome shotgun (WGS) entry which is preliminary data.</text>
</comment>
<evidence type="ECO:0000313" key="9">
    <source>
        <dbReference type="Proteomes" id="UP000688137"/>
    </source>
</evidence>
<name>A0A8S1MDV8_PARPR</name>
<keyword evidence="9" id="KW-1185">Reference proteome</keyword>
<accession>A0A8S1MDV8</accession>
<keyword evidence="5 6" id="KW-0472">Membrane</keyword>
<organism evidence="8 9">
    <name type="scientific">Paramecium primaurelia</name>
    <dbReference type="NCBI Taxonomy" id="5886"/>
    <lineage>
        <taxon>Eukaryota</taxon>
        <taxon>Sar</taxon>
        <taxon>Alveolata</taxon>
        <taxon>Ciliophora</taxon>
        <taxon>Intramacronucleata</taxon>
        <taxon>Oligohymenophorea</taxon>
        <taxon>Peniculida</taxon>
        <taxon>Parameciidae</taxon>
        <taxon>Paramecium</taxon>
    </lineage>
</organism>
<evidence type="ECO:0000256" key="5">
    <source>
        <dbReference type="ARBA" id="ARBA00023136"/>
    </source>
</evidence>
<feature type="transmembrane region" description="Helical" evidence="6">
    <location>
        <begin position="107"/>
        <end position="126"/>
    </location>
</feature>
<keyword evidence="4" id="KW-0862">Zinc</keyword>
<comment type="similarity">
    <text evidence="2">Belongs to the CDIP1/LITAF family.</text>
</comment>
<dbReference type="InterPro" id="IPR006629">
    <property type="entry name" value="LITAF"/>
</dbReference>
<feature type="domain" description="LITAF" evidence="7">
    <location>
        <begin position="64"/>
        <end position="150"/>
    </location>
</feature>
<dbReference type="GO" id="GO:0008270">
    <property type="term" value="F:zinc ion binding"/>
    <property type="evidence" value="ECO:0007669"/>
    <property type="project" value="TreeGrafter"/>
</dbReference>
<reference evidence="8" key="1">
    <citation type="submission" date="2021-01" db="EMBL/GenBank/DDBJ databases">
        <authorList>
            <consortium name="Genoscope - CEA"/>
            <person name="William W."/>
        </authorList>
    </citation>
    <scope>NUCLEOTIDE SEQUENCE</scope>
</reference>
<evidence type="ECO:0000259" key="7">
    <source>
        <dbReference type="PROSITE" id="PS51837"/>
    </source>
</evidence>
<evidence type="ECO:0000256" key="1">
    <source>
        <dbReference type="ARBA" id="ARBA00004170"/>
    </source>
</evidence>
<evidence type="ECO:0000256" key="3">
    <source>
        <dbReference type="ARBA" id="ARBA00022723"/>
    </source>
</evidence>
<dbReference type="PANTHER" id="PTHR23292:SF6">
    <property type="entry name" value="FI16602P1-RELATED"/>
    <property type="match status" value="1"/>
</dbReference>
<gene>
    <name evidence="8" type="ORF">PPRIM_AZ9-3.1.T0510100</name>
</gene>
<dbReference type="InterPro" id="IPR037519">
    <property type="entry name" value="LITAF_fam"/>
</dbReference>